<organism evidence="8 9">
    <name type="scientific">Tetracentron sinense</name>
    <name type="common">Spur-leaf</name>
    <dbReference type="NCBI Taxonomy" id="13715"/>
    <lineage>
        <taxon>Eukaryota</taxon>
        <taxon>Viridiplantae</taxon>
        <taxon>Streptophyta</taxon>
        <taxon>Embryophyta</taxon>
        <taxon>Tracheophyta</taxon>
        <taxon>Spermatophyta</taxon>
        <taxon>Magnoliopsida</taxon>
        <taxon>Trochodendrales</taxon>
        <taxon>Trochodendraceae</taxon>
        <taxon>Tetracentron</taxon>
    </lineage>
</organism>
<evidence type="ECO:0000313" key="8">
    <source>
        <dbReference type="EMBL" id="KAF8403375.1"/>
    </source>
</evidence>
<name>A0A834ZCS3_TETSI</name>
<evidence type="ECO:0000313" key="9">
    <source>
        <dbReference type="Proteomes" id="UP000655225"/>
    </source>
</evidence>
<keyword evidence="6" id="KW-0808">Transferase</keyword>
<keyword evidence="5" id="KW-0934">Plastid</keyword>
<dbReference type="GO" id="GO:0019375">
    <property type="term" value="P:galactolipid biosynthetic process"/>
    <property type="evidence" value="ECO:0007669"/>
    <property type="project" value="TreeGrafter"/>
</dbReference>
<comment type="subcellular location">
    <subcellularLocation>
        <location evidence="2">Membrane</location>
    </subcellularLocation>
    <subcellularLocation>
        <location evidence="1">Plastid</location>
        <location evidence="1">Chloroplast</location>
    </subcellularLocation>
</comment>
<evidence type="ECO:0000256" key="5">
    <source>
        <dbReference type="ARBA" id="ARBA00022640"/>
    </source>
</evidence>
<keyword evidence="9" id="KW-1185">Reference proteome</keyword>
<evidence type="ECO:0000256" key="4">
    <source>
        <dbReference type="ARBA" id="ARBA00022528"/>
    </source>
</evidence>
<dbReference type="OrthoDB" id="44480at2759"/>
<evidence type="ECO:0000256" key="2">
    <source>
        <dbReference type="ARBA" id="ARBA00004370"/>
    </source>
</evidence>
<protein>
    <submittedName>
        <fullName evidence="8">Uncharacterized protein</fullName>
    </submittedName>
</protein>
<dbReference type="AlphaFoldDB" id="A0A834ZCS3"/>
<comment type="similarity">
    <text evidence="3">Belongs to the glycosyltransferase group 1 family. Glycosyltransferase 4 subfamily.</text>
</comment>
<evidence type="ECO:0000256" key="7">
    <source>
        <dbReference type="ARBA" id="ARBA00023136"/>
    </source>
</evidence>
<reference evidence="8 9" key="1">
    <citation type="submission" date="2020-04" db="EMBL/GenBank/DDBJ databases">
        <title>Plant Genome Project.</title>
        <authorList>
            <person name="Zhang R.-G."/>
        </authorList>
    </citation>
    <scope>NUCLEOTIDE SEQUENCE [LARGE SCALE GENOMIC DNA]</scope>
    <source>
        <strain evidence="8">YNK0</strain>
        <tissue evidence="8">Leaf</tissue>
    </source>
</reference>
<evidence type="ECO:0000256" key="1">
    <source>
        <dbReference type="ARBA" id="ARBA00004229"/>
    </source>
</evidence>
<evidence type="ECO:0000256" key="6">
    <source>
        <dbReference type="ARBA" id="ARBA00022679"/>
    </source>
</evidence>
<proteinExistence type="inferred from homology"/>
<accession>A0A834ZCS3</accession>
<dbReference type="PANTHER" id="PTHR46132:SF6">
    <property type="entry name" value="DIGALACTOSYLDIACYLGLYCEROL SYNTHASE 1, CHLOROPLASTIC"/>
    <property type="match status" value="1"/>
</dbReference>
<dbReference type="GO" id="GO:0046481">
    <property type="term" value="F:digalactosyldiacylglycerol synthase activity"/>
    <property type="evidence" value="ECO:0007669"/>
    <property type="project" value="InterPro"/>
</dbReference>
<keyword evidence="7" id="KW-0472">Membrane</keyword>
<dbReference type="GO" id="GO:0009707">
    <property type="term" value="C:chloroplast outer membrane"/>
    <property type="evidence" value="ECO:0007669"/>
    <property type="project" value="TreeGrafter"/>
</dbReference>
<keyword evidence="4" id="KW-0150">Chloroplast</keyword>
<evidence type="ECO:0000256" key="3">
    <source>
        <dbReference type="ARBA" id="ARBA00009481"/>
    </source>
</evidence>
<dbReference type="Proteomes" id="UP000655225">
    <property type="component" value="Unassembled WGS sequence"/>
</dbReference>
<gene>
    <name evidence="8" type="ORF">HHK36_011477</name>
</gene>
<sequence>MVAKSEGVALEVDFRAAFMMKMKCSSSFCYDPGSTEVYHIYKVFINPSVRSAVKSCNYTGTGTAEALAMVKFVVCADHPLNEFFMSFPNCFSYKTPEDVVSRVKEALANASYSSANI</sequence>
<dbReference type="EMBL" id="JABCRI010000007">
    <property type="protein sequence ID" value="KAF8403375.1"/>
    <property type="molecule type" value="Genomic_DNA"/>
</dbReference>
<dbReference type="PANTHER" id="PTHR46132">
    <property type="entry name" value="DIGALACTOSYLDIACYLGLYCEROL SYNTHASE 2, CHLOROPLASTIC"/>
    <property type="match status" value="1"/>
</dbReference>
<dbReference type="InterPro" id="IPR044525">
    <property type="entry name" value="DGDG1/2"/>
</dbReference>
<comment type="caution">
    <text evidence="8">The sequence shown here is derived from an EMBL/GenBank/DDBJ whole genome shotgun (WGS) entry which is preliminary data.</text>
</comment>